<dbReference type="SUPFAM" id="SSF101478">
    <property type="entry name" value="ADP-ribosylglycohydrolase"/>
    <property type="match status" value="1"/>
</dbReference>
<evidence type="ECO:0000256" key="2">
    <source>
        <dbReference type="ARBA" id="ARBA00022737"/>
    </source>
</evidence>
<gene>
    <name evidence="5" type="ORF">M0811_06184</name>
</gene>
<organism evidence="5 6">
    <name type="scientific">Anaeramoeba ignava</name>
    <name type="common">Anaerobic marine amoeba</name>
    <dbReference type="NCBI Taxonomy" id="1746090"/>
    <lineage>
        <taxon>Eukaryota</taxon>
        <taxon>Metamonada</taxon>
        <taxon>Anaeramoebidae</taxon>
        <taxon>Anaeramoeba</taxon>
    </lineage>
</organism>
<dbReference type="PRINTS" id="PR00019">
    <property type="entry name" value="LEURICHRPT"/>
</dbReference>
<dbReference type="PANTHER" id="PTHR45752:SF187">
    <property type="entry name" value="LEUCINE-RICH REPEAT AND IQ DOMAIN-CONTAINING PROTEIN 4"/>
    <property type="match status" value="1"/>
</dbReference>
<accession>A0A9Q0RFC2</accession>
<dbReference type="Proteomes" id="UP001149090">
    <property type="component" value="Unassembled WGS sequence"/>
</dbReference>
<comment type="cofactor">
    <cofactor evidence="3">
        <name>Mg(2+)</name>
        <dbReference type="ChEBI" id="CHEBI:18420"/>
    </cofactor>
    <text evidence="3">Binds 2 magnesium ions per subunit.</text>
</comment>
<dbReference type="Gene3D" id="3.80.10.10">
    <property type="entry name" value="Ribonuclease Inhibitor"/>
    <property type="match status" value="4"/>
</dbReference>
<dbReference type="InterPro" id="IPR001611">
    <property type="entry name" value="Leu-rich_rpt"/>
</dbReference>
<keyword evidence="1" id="KW-0433">Leucine-rich repeat</keyword>
<dbReference type="GO" id="GO:0046872">
    <property type="term" value="F:metal ion binding"/>
    <property type="evidence" value="ECO:0007669"/>
    <property type="project" value="UniProtKB-KW"/>
</dbReference>
<keyword evidence="3" id="KW-0460">Magnesium</keyword>
<evidence type="ECO:0000313" key="5">
    <source>
        <dbReference type="EMBL" id="KAJ5076604.1"/>
    </source>
</evidence>
<dbReference type="Pfam" id="PF03747">
    <property type="entry name" value="ADP_ribosyl_GH"/>
    <property type="match status" value="1"/>
</dbReference>
<name>A0A9Q0RFC2_ANAIG</name>
<dbReference type="AlphaFoldDB" id="A0A9Q0RFC2"/>
<protein>
    <recommendedName>
        <fullName evidence="7">L domain-like protein</fullName>
    </recommendedName>
</protein>
<feature type="binding site" evidence="3">
    <location>
        <position position="625"/>
    </location>
    <ligand>
        <name>Mg(2+)</name>
        <dbReference type="ChEBI" id="CHEBI:18420"/>
        <label>1</label>
    </ligand>
</feature>
<dbReference type="PROSITE" id="PS51450">
    <property type="entry name" value="LRR"/>
    <property type="match status" value="4"/>
</dbReference>
<evidence type="ECO:0000256" key="4">
    <source>
        <dbReference type="SAM" id="MobiDB-lite"/>
    </source>
</evidence>
<feature type="binding site" evidence="3">
    <location>
        <position position="624"/>
    </location>
    <ligand>
        <name>Mg(2+)</name>
        <dbReference type="ChEBI" id="CHEBI:18420"/>
        <label>1</label>
    </ligand>
</feature>
<dbReference type="Gene3D" id="1.10.4080.10">
    <property type="entry name" value="ADP-ribosylation/Crystallin J1"/>
    <property type="match status" value="1"/>
</dbReference>
<comment type="caution">
    <text evidence="5">The sequence shown here is derived from an EMBL/GenBank/DDBJ whole genome shotgun (WGS) entry which is preliminary data.</text>
</comment>
<keyword evidence="3" id="KW-0479">Metal-binding</keyword>
<keyword evidence="2" id="KW-0677">Repeat</keyword>
<dbReference type="Pfam" id="PF13855">
    <property type="entry name" value="LRR_8"/>
    <property type="match status" value="3"/>
</dbReference>
<evidence type="ECO:0008006" key="7">
    <source>
        <dbReference type="Google" id="ProtNLM"/>
    </source>
</evidence>
<feature type="compositionally biased region" description="Basic and acidic residues" evidence="4">
    <location>
        <begin position="452"/>
        <end position="461"/>
    </location>
</feature>
<reference evidence="5" key="1">
    <citation type="submission" date="2022-10" db="EMBL/GenBank/DDBJ databases">
        <title>Novel sulphate-reducing endosymbionts in the free-living metamonad Anaeramoeba.</title>
        <authorList>
            <person name="Jerlstrom-Hultqvist J."/>
            <person name="Cepicka I."/>
            <person name="Gallot-Lavallee L."/>
            <person name="Salas-Leiva D."/>
            <person name="Curtis B.A."/>
            <person name="Zahonova K."/>
            <person name="Pipaliya S."/>
            <person name="Dacks J."/>
            <person name="Roger A.J."/>
        </authorList>
    </citation>
    <scope>NUCLEOTIDE SEQUENCE</scope>
    <source>
        <strain evidence="5">BMAN</strain>
    </source>
</reference>
<evidence type="ECO:0000256" key="1">
    <source>
        <dbReference type="ARBA" id="ARBA00022614"/>
    </source>
</evidence>
<feature type="region of interest" description="Disordered" evidence="4">
    <location>
        <begin position="452"/>
        <end position="483"/>
    </location>
</feature>
<proteinExistence type="predicted"/>
<dbReference type="PANTHER" id="PTHR45752">
    <property type="entry name" value="LEUCINE-RICH REPEAT-CONTAINING"/>
    <property type="match status" value="1"/>
</dbReference>
<evidence type="ECO:0000256" key="3">
    <source>
        <dbReference type="PIRSR" id="PIRSR605502-1"/>
    </source>
</evidence>
<evidence type="ECO:0000313" key="6">
    <source>
        <dbReference type="Proteomes" id="UP001149090"/>
    </source>
</evidence>
<dbReference type="SMART" id="SM00369">
    <property type="entry name" value="LRR_TYP"/>
    <property type="match status" value="7"/>
</dbReference>
<dbReference type="InterPro" id="IPR050715">
    <property type="entry name" value="LRR-SigEffector_domain"/>
</dbReference>
<keyword evidence="6" id="KW-1185">Reference proteome</keyword>
<sequence>MWTRAKDSGKKVIAKYKVNENKEIIEADLSRIGTTKIPTKICEEIIGHQSSIQILDIGYNQISSLEVFNDLIFHLKDLRVLRLNNNFFTNLPKNFVKNLSKLEILDVSNNSLSQINEQSNFPNLTHFYGRNNYWGIFPNCISNSPNVRYIDMRIGQLTNLPKNIENLENLEYLDLSNNALRSVNINLEKLKKLKYLNLSSNKLTQFEISSNDESQLSELDLLYNKFSIFPATILSLKKIKKLDLSFNRLEIPNEIEKLTSLEILRWNSNQIQKIPKNISKLKNNLKEFWLRYNSFYQFPKELLELENITLLDLTGNGLKKLPDEISSKLPNLERIYLAYNNFQKIPNVLKKLQKPLKRIWLDNNPMKKEDKKIVESGMKKLLNYLFPSKKDEKIINNSNIAENQNKEIVKDDSNDSQIKQQKVTRNLDHLKKKEDKKKDEKIIDNSSIAENQNKEIVKDDSNDSQIKQQKVAGNLDHSKKKNMDIDLDEKKKDEKIIDNSNIAENQNKEIVKVDSNDSQIKQQKVAGNLDHSKKKSMDIDLDEKNQKNQSLIVMPQNATKLSIEELKDKIRGTIIGNCIGDAVGLATEFLDKKNSSYFYDFEFFDYEKLVNDGHRSRWIKGDWTDDSDQMLLILDGILENNGKVDEKDFARRLLNWIYNGFRELGDSGGMGLGSTVGAVVSSNEFLDNPHYCAEVVWEKNE</sequence>
<dbReference type="EMBL" id="JAPDFW010000060">
    <property type="protein sequence ID" value="KAJ5076604.1"/>
    <property type="molecule type" value="Genomic_DNA"/>
</dbReference>
<dbReference type="SUPFAM" id="SSF52047">
    <property type="entry name" value="RNI-like"/>
    <property type="match status" value="1"/>
</dbReference>
<dbReference type="SMART" id="SM00365">
    <property type="entry name" value="LRR_SD22"/>
    <property type="match status" value="8"/>
</dbReference>
<dbReference type="InterPro" id="IPR003591">
    <property type="entry name" value="Leu-rich_rpt_typical-subtyp"/>
</dbReference>
<dbReference type="SMART" id="SM00364">
    <property type="entry name" value="LRR_BAC"/>
    <property type="match status" value="7"/>
</dbReference>
<dbReference type="InterPro" id="IPR036705">
    <property type="entry name" value="Ribosyl_crysJ1_sf"/>
</dbReference>
<feature type="binding site" evidence="3">
    <location>
        <position position="626"/>
    </location>
    <ligand>
        <name>Mg(2+)</name>
        <dbReference type="ChEBI" id="CHEBI:18420"/>
        <label>1</label>
    </ligand>
</feature>
<dbReference type="OrthoDB" id="2021138at2759"/>
<dbReference type="Pfam" id="PF00560">
    <property type="entry name" value="LRR_1"/>
    <property type="match status" value="1"/>
</dbReference>
<dbReference type="InterPro" id="IPR005502">
    <property type="entry name" value="Ribosyl_crysJ1"/>
</dbReference>
<dbReference type="InterPro" id="IPR032675">
    <property type="entry name" value="LRR_dom_sf"/>
</dbReference>